<evidence type="ECO:0000313" key="1">
    <source>
        <dbReference type="EMBL" id="GLR68640.1"/>
    </source>
</evidence>
<protein>
    <submittedName>
        <fullName evidence="1">Uncharacterized protein</fullName>
    </submittedName>
</protein>
<dbReference type="Proteomes" id="UP001156641">
    <property type="component" value="Unassembled WGS sequence"/>
</dbReference>
<sequence>MGNTDCMTKDRGLSIRIVIYIDPADKLYQLARLGQKMRPLCIDSLAYKVDGHGIISHFRCVLILPKARTVKNYRAPEMRDNSRGRGLALPVSTSRRIWHANLGGYGLRSYINDHKAFMIVNTRLYHAINRH</sequence>
<gene>
    <name evidence="1" type="ORF">GCM10010909_33220</name>
</gene>
<organism evidence="1 2">
    <name type="scientific">Acidocella aquatica</name>
    <dbReference type="NCBI Taxonomy" id="1922313"/>
    <lineage>
        <taxon>Bacteria</taxon>
        <taxon>Pseudomonadati</taxon>
        <taxon>Pseudomonadota</taxon>
        <taxon>Alphaproteobacteria</taxon>
        <taxon>Acetobacterales</taxon>
        <taxon>Acidocellaceae</taxon>
        <taxon>Acidocella</taxon>
    </lineage>
</organism>
<evidence type="ECO:0000313" key="2">
    <source>
        <dbReference type="Proteomes" id="UP001156641"/>
    </source>
</evidence>
<reference evidence="2" key="1">
    <citation type="journal article" date="2019" name="Int. J. Syst. Evol. Microbiol.">
        <title>The Global Catalogue of Microorganisms (GCM) 10K type strain sequencing project: providing services to taxonomists for standard genome sequencing and annotation.</title>
        <authorList>
            <consortium name="The Broad Institute Genomics Platform"/>
            <consortium name="The Broad Institute Genome Sequencing Center for Infectious Disease"/>
            <person name="Wu L."/>
            <person name="Ma J."/>
        </authorList>
    </citation>
    <scope>NUCLEOTIDE SEQUENCE [LARGE SCALE GENOMIC DNA]</scope>
    <source>
        <strain evidence="2">NBRC 112502</strain>
    </source>
</reference>
<dbReference type="EMBL" id="BSOS01000094">
    <property type="protein sequence ID" value="GLR68640.1"/>
    <property type="molecule type" value="Genomic_DNA"/>
</dbReference>
<comment type="caution">
    <text evidence="1">The sequence shown here is derived from an EMBL/GenBank/DDBJ whole genome shotgun (WGS) entry which is preliminary data.</text>
</comment>
<name>A0ABQ6AB42_9PROT</name>
<keyword evidence="2" id="KW-1185">Reference proteome</keyword>
<proteinExistence type="predicted"/>
<accession>A0ABQ6AB42</accession>